<proteinExistence type="predicted"/>
<dbReference type="AlphaFoldDB" id="A0A0E9QFT5"/>
<protein>
    <submittedName>
        <fullName evidence="1">Uncharacterized protein</fullName>
    </submittedName>
</protein>
<name>A0A0E9QFT5_ANGAN</name>
<reference evidence="1" key="1">
    <citation type="submission" date="2014-11" db="EMBL/GenBank/DDBJ databases">
        <authorList>
            <person name="Amaro Gonzalez C."/>
        </authorList>
    </citation>
    <scope>NUCLEOTIDE SEQUENCE</scope>
</reference>
<accession>A0A0E9QFT5</accession>
<dbReference type="EMBL" id="GBXM01093382">
    <property type="protein sequence ID" value="JAH15195.1"/>
    <property type="molecule type" value="Transcribed_RNA"/>
</dbReference>
<organism evidence="1">
    <name type="scientific">Anguilla anguilla</name>
    <name type="common">European freshwater eel</name>
    <name type="synonym">Muraena anguilla</name>
    <dbReference type="NCBI Taxonomy" id="7936"/>
    <lineage>
        <taxon>Eukaryota</taxon>
        <taxon>Metazoa</taxon>
        <taxon>Chordata</taxon>
        <taxon>Craniata</taxon>
        <taxon>Vertebrata</taxon>
        <taxon>Euteleostomi</taxon>
        <taxon>Actinopterygii</taxon>
        <taxon>Neopterygii</taxon>
        <taxon>Teleostei</taxon>
        <taxon>Anguilliformes</taxon>
        <taxon>Anguillidae</taxon>
        <taxon>Anguilla</taxon>
    </lineage>
</organism>
<evidence type="ECO:0000313" key="1">
    <source>
        <dbReference type="EMBL" id="JAH15195.1"/>
    </source>
</evidence>
<sequence length="46" mass="5224">MGHQSTRRRDRVSNCCAKFCGNHPGTNRYKVLFQHSSIPEAFGKNS</sequence>
<reference evidence="1" key="2">
    <citation type="journal article" date="2015" name="Fish Shellfish Immunol.">
        <title>Early steps in the European eel (Anguilla anguilla)-Vibrio vulnificus interaction in the gills: Role of the RtxA13 toxin.</title>
        <authorList>
            <person name="Callol A."/>
            <person name="Pajuelo D."/>
            <person name="Ebbesson L."/>
            <person name="Teles M."/>
            <person name="MacKenzie S."/>
            <person name="Amaro C."/>
        </authorList>
    </citation>
    <scope>NUCLEOTIDE SEQUENCE</scope>
</reference>